<dbReference type="Pfam" id="PF01877">
    <property type="entry name" value="RNA_binding"/>
    <property type="match status" value="1"/>
</dbReference>
<dbReference type="AlphaFoldDB" id="A0A0F7FJ66"/>
<proteinExistence type="inferred from homology"/>
<dbReference type="Proteomes" id="UP000067434">
    <property type="component" value="Chromosome"/>
</dbReference>
<evidence type="ECO:0000313" key="2">
    <source>
        <dbReference type="EMBL" id="AKG38907.1"/>
    </source>
</evidence>
<dbReference type="PATRIC" id="fig|1550241.5.peg.1269"/>
<dbReference type="GeneID" id="25401783"/>
<dbReference type="SUPFAM" id="SSF55282">
    <property type="entry name" value="RL5-like"/>
    <property type="match status" value="1"/>
</dbReference>
<dbReference type="PANTHER" id="PTHR39652:SF1">
    <property type="entry name" value="UPF0201 PROTEIN TK1335"/>
    <property type="match status" value="1"/>
</dbReference>
<dbReference type="InterPro" id="IPR022803">
    <property type="entry name" value="Ribosomal_uL5_dom_sf"/>
</dbReference>
<organism evidence="2 3">
    <name type="scientific">Infirmifilum uzonense</name>
    <dbReference type="NCBI Taxonomy" id="1550241"/>
    <lineage>
        <taxon>Archaea</taxon>
        <taxon>Thermoproteota</taxon>
        <taxon>Thermoprotei</taxon>
        <taxon>Thermofilales</taxon>
        <taxon>Thermofilaceae</taxon>
        <taxon>Infirmifilum</taxon>
    </lineage>
</organism>
<dbReference type="EMBL" id="CP009961">
    <property type="protein sequence ID" value="AKG38907.1"/>
    <property type="molecule type" value="Genomic_DNA"/>
</dbReference>
<accession>A0A0F7FJ66</accession>
<protein>
    <recommendedName>
        <fullName evidence="1">UPF0201 protein MA03_06090</fullName>
    </recommendedName>
</protein>
<name>A0A0F7FJ66_9CREN</name>
<gene>
    <name evidence="2" type="ORF">MA03_06090</name>
</gene>
<comment type="similarity">
    <text evidence="1">Belongs to the UPF0201 family.</text>
</comment>
<dbReference type="RefSeq" id="WP_052884412.1">
    <property type="nucleotide sequence ID" value="NZ_CP009961.1"/>
</dbReference>
<evidence type="ECO:0000256" key="1">
    <source>
        <dbReference type="HAMAP-Rule" id="MF_01112"/>
    </source>
</evidence>
<keyword evidence="3" id="KW-1185">Reference proteome</keyword>
<dbReference type="STRING" id="1550241.MA03_06090"/>
<reference evidence="2 3" key="1">
    <citation type="journal article" date="2015" name="Stand. Genomic Sci.">
        <title>Complete genome sequence of and proposal of Thermofilum uzonense sp. nov. a novel hyperthermophilic crenarchaeon and emended description of the genus Thermofilum.</title>
        <authorList>
            <person name="Toshchakov S.V."/>
            <person name="Korzhenkov A.A."/>
            <person name="Samarov N.I."/>
            <person name="Mazunin I.O."/>
            <person name="Mozhey O.I."/>
            <person name="Shmyr I.S."/>
            <person name="Derbikova K.S."/>
            <person name="Taranov E.A."/>
            <person name="Dominova I.N."/>
            <person name="Bonch-Osmolovskaya E.A."/>
            <person name="Patrushev M.V."/>
            <person name="Podosokorskaya O.A."/>
            <person name="Kublanov I.V."/>
        </authorList>
    </citation>
    <scope>NUCLEOTIDE SEQUENCE [LARGE SCALE GENOMIC DNA]</scope>
    <source>
        <strain evidence="2 3">1807-2</strain>
    </source>
</reference>
<dbReference type="KEGG" id="thf:MA03_06090"/>
<sequence>MRVTARAPLYATESEEKVLKAIRNVLDFNKDECHVDRYDKYQEVVCSAESPRPLERLAYLLRSQRILDAARSYILRGRSENVFKFHLNKQAAFQGRVSFCSFEIGESPLGAITLMIDIGECNPELFINWIAPETKEGKPINEEATFRCV</sequence>
<dbReference type="HAMAP" id="MF_01112">
    <property type="entry name" value="UPF0201"/>
    <property type="match status" value="1"/>
</dbReference>
<dbReference type="Gene3D" id="3.30.1440.10">
    <property type="match status" value="1"/>
</dbReference>
<evidence type="ECO:0000313" key="3">
    <source>
        <dbReference type="Proteomes" id="UP000067434"/>
    </source>
</evidence>
<dbReference type="PANTHER" id="PTHR39652">
    <property type="entry name" value="UPF0201 PROTEIN TK1335"/>
    <property type="match status" value="1"/>
</dbReference>
<dbReference type="OrthoDB" id="7819at2157"/>
<dbReference type="InterPro" id="IPR002739">
    <property type="entry name" value="PAB1135-like"/>
</dbReference>
<dbReference type="HOGENOM" id="CLU_134829_1_0_2"/>